<dbReference type="Pfam" id="PF11845">
    <property type="entry name" value="Tll0287-like"/>
    <property type="match status" value="1"/>
</dbReference>
<protein>
    <submittedName>
        <fullName evidence="2">Uncharacterized protein DUF3365</fullName>
    </submittedName>
</protein>
<feature type="domain" description="Tll0287-like" evidence="1">
    <location>
        <begin position="72"/>
        <end position="207"/>
    </location>
</feature>
<name>A0A4R7Q1V9_9FLAO</name>
<comment type="caution">
    <text evidence="2">The sequence shown here is derived from an EMBL/GenBank/DDBJ whole genome shotgun (WGS) entry which is preliminary data.</text>
</comment>
<evidence type="ECO:0000313" key="3">
    <source>
        <dbReference type="Proteomes" id="UP000294689"/>
    </source>
</evidence>
<evidence type="ECO:0000313" key="2">
    <source>
        <dbReference type="EMBL" id="TDU40460.1"/>
    </source>
</evidence>
<evidence type="ECO:0000259" key="1">
    <source>
        <dbReference type="Pfam" id="PF11845"/>
    </source>
</evidence>
<dbReference type="OrthoDB" id="1494333at2"/>
<dbReference type="InterPro" id="IPR021796">
    <property type="entry name" value="Tll0287-like_dom"/>
</dbReference>
<proteinExistence type="predicted"/>
<dbReference type="PROSITE" id="PS51257">
    <property type="entry name" value="PROKAR_LIPOPROTEIN"/>
    <property type="match status" value="1"/>
</dbReference>
<sequence length="211" mass="23580">MKNTVLITITIMTFFSCNQDNKSKYISVEKKIEQPKDREKIPALTNFDTVSYADRGLKYALNTQAVLGNNLMKAIESSGTSGALTFCNEKAYPLTDSMAKLQKVNLKRVTDKPRNPDNQANAAELEHIETFKEIIANQELPNPMISESGGKVLVYYPILTNSMCLQCHGKPNKNIASSTLSKLKILYPEDKAIGYGVNEVRGLWSVTFHKQ</sequence>
<organism evidence="2 3">
    <name type="scientific">Gelidibacter sediminis</name>
    <dbReference type="NCBI Taxonomy" id="1608710"/>
    <lineage>
        <taxon>Bacteria</taxon>
        <taxon>Pseudomonadati</taxon>
        <taxon>Bacteroidota</taxon>
        <taxon>Flavobacteriia</taxon>
        <taxon>Flavobacteriales</taxon>
        <taxon>Flavobacteriaceae</taxon>
        <taxon>Gelidibacter</taxon>
    </lineage>
</organism>
<dbReference type="Proteomes" id="UP000294689">
    <property type="component" value="Unassembled WGS sequence"/>
</dbReference>
<dbReference type="RefSeq" id="WP_133758471.1">
    <property type="nucleotide sequence ID" value="NZ_SOBW01000008.1"/>
</dbReference>
<dbReference type="AlphaFoldDB" id="A0A4R7Q1V9"/>
<accession>A0A4R7Q1V9</accession>
<dbReference type="EMBL" id="SOBW01000008">
    <property type="protein sequence ID" value="TDU40460.1"/>
    <property type="molecule type" value="Genomic_DNA"/>
</dbReference>
<gene>
    <name evidence="2" type="ORF">BXY82_2509</name>
</gene>
<reference evidence="2 3" key="1">
    <citation type="submission" date="2019-03" db="EMBL/GenBank/DDBJ databases">
        <title>Genomic Encyclopedia of Archaeal and Bacterial Type Strains, Phase II (KMG-II): from individual species to whole genera.</title>
        <authorList>
            <person name="Goeker M."/>
        </authorList>
    </citation>
    <scope>NUCLEOTIDE SEQUENCE [LARGE SCALE GENOMIC DNA]</scope>
    <source>
        <strain evidence="2 3">DSM 28135</strain>
    </source>
</reference>
<keyword evidence="3" id="KW-1185">Reference proteome</keyword>